<sequence>MSGQNDSTHIDDLPNGTNQENASMTMSVNENPTEYKPLNDVPPPNQMDATSVNEILSQTNDLASAGALNIPIRDVPRNTQPIHSDEQAQHDYMQHQQHPDYIDNWESNHEMLHDQSKSDNQRESLEILYEQFQLPILIMLLYFFFHLPVVNKWFFKTFCFCFMKDGNMNFQGYVLKSIIFAALFYIIHKNMVYLSSL</sequence>
<evidence type="ECO:0000313" key="3">
    <source>
        <dbReference type="EMBL" id="QHT28196.1"/>
    </source>
</evidence>
<protein>
    <submittedName>
        <fullName evidence="3">Uncharacterized protein</fullName>
    </submittedName>
</protein>
<dbReference type="AlphaFoldDB" id="A0A6C0EG89"/>
<dbReference type="EMBL" id="MN738853">
    <property type="protein sequence ID" value="QHT28196.1"/>
    <property type="molecule type" value="Genomic_DNA"/>
</dbReference>
<organism evidence="3">
    <name type="scientific">viral metagenome</name>
    <dbReference type="NCBI Taxonomy" id="1070528"/>
    <lineage>
        <taxon>unclassified sequences</taxon>
        <taxon>metagenomes</taxon>
        <taxon>organismal metagenomes</taxon>
    </lineage>
</organism>
<reference evidence="3" key="1">
    <citation type="journal article" date="2020" name="Nature">
        <title>Giant virus diversity and host interactions through global metagenomics.</title>
        <authorList>
            <person name="Schulz F."/>
            <person name="Roux S."/>
            <person name="Paez-Espino D."/>
            <person name="Jungbluth S."/>
            <person name="Walsh D.A."/>
            <person name="Denef V.J."/>
            <person name="McMahon K.D."/>
            <person name="Konstantinidis K.T."/>
            <person name="Eloe-Fadrosh E.A."/>
            <person name="Kyrpides N.C."/>
            <person name="Woyke T."/>
        </authorList>
    </citation>
    <scope>NUCLEOTIDE SEQUENCE</scope>
    <source>
        <strain evidence="3">GVMAG-M-3300001348-25</strain>
    </source>
</reference>
<accession>A0A6C0EG89</accession>
<keyword evidence="2" id="KW-1133">Transmembrane helix</keyword>
<keyword evidence="2" id="KW-0472">Membrane</keyword>
<name>A0A6C0EG89_9ZZZZ</name>
<evidence type="ECO:0000256" key="1">
    <source>
        <dbReference type="SAM" id="MobiDB-lite"/>
    </source>
</evidence>
<keyword evidence="2" id="KW-0812">Transmembrane</keyword>
<feature type="transmembrane region" description="Helical" evidence="2">
    <location>
        <begin position="132"/>
        <end position="150"/>
    </location>
</feature>
<feature type="region of interest" description="Disordered" evidence="1">
    <location>
        <begin position="1"/>
        <end position="34"/>
    </location>
</feature>
<feature type="compositionally biased region" description="Polar residues" evidence="1">
    <location>
        <begin position="15"/>
        <end position="32"/>
    </location>
</feature>
<feature type="transmembrane region" description="Helical" evidence="2">
    <location>
        <begin position="170"/>
        <end position="187"/>
    </location>
</feature>
<evidence type="ECO:0000256" key="2">
    <source>
        <dbReference type="SAM" id="Phobius"/>
    </source>
</evidence>
<proteinExistence type="predicted"/>